<dbReference type="Proteomes" id="UP000017800">
    <property type="component" value="Unassembled WGS sequence"/>
</dbReference>
<organism evidence="2 3">
    <name type="scientific">Vibrio halioticoli NBRC 102217</name>
    <dbReference type="NCBI Taxonomy" id="1219072"/>
    <lineage>
        <taxon>Bacteria</taxon>
        <taxon>Pseudomonadati</taxon>
        <taxon>Pseudomonadota</taxon>
        <taxon>Gammaproteobacteria</taxon>
        <taxon>Vibrionales</taxon>
        <taxon>Vibrionaceae</taxon>
        <taxon>Vibrio</taxon>
    </lineage>
</organism>
<comment type="caution">
    <text evidence="2">The sequence shown here is derived from an EMBL/GenBank/DDBJ whole genome shotgun (WGS) entry which is preliminary data.</text>
</comment>
<sequence length="159" mass="18347">MLIEYIVMGVSLVAAIVAIADFFKNFIKYKLVIFALALLLTGSVTYQFHLVQKQNSKDLIVSEMQRSAKIVSDSILITGWEATGDYLGYLTQITGFYVTYDSFYPVEAKTYQSELNDWREYFSEKRKARETIYRSEIEPMRGLVQSAEEHLEKIARKNS</sequence>
<evidence type="ECO:0000313" key="2">
    <source>
        <dbReference type="EMBL" id="GAD88969.1"/>
    </source>
</evidence>
<evidence type="ECO:0000256" key="1">
    <source>
        <dbReference type="SAM" id="Phobius"/>
    </source>
</evidence>
<keyword evidence="3" id="KW-1185">Reference proteome</keyword>
<dbReference type="EMBL" id="BAUJ01000013">
    <property type="protein sequence ID" value="GAD88969.1"/>
    <property type="molecule type" value="Genomic_DNA"/>
</dbReference>
<protein>
    <submittedName>
        <fullName evidence="2">Uncharacterized protein</fullName>
    </submittedName>
</protein>
<keyword evidence="1" id="KW-1133">Transmembrane helix</keyword>
<proteinExistence type="predicted"/>
<keyword evidence="1" id="KW-0812">Transmembrane</keyword>
<evidence type="ECO:0000313" key="3">
    <source>
        <dbReference type="Proteomes" id="UP000017800"/>
    </source>
</evidence>
<accession>V5F1I7</accession>
<reference evidence="2 3" key="2">
    <citation type="submission" date="2013-11" db="EMBL/GenBank/DDBJ databases">
        <title>Whole genome shotgun sequence of Vibrio halioticoli NBRC 102217.</title>
        <authorList>
            <person name="Isaki S."/>
            <person name="Kimura A."/>
            <person name="Ohji S."/>
            <person name="Hosoyama A."/>
            <person name="Fujita N."/>
            <person name="Hashimoto M."/>
            <person name="Hosoyama Y."/>
            <person name="Yamazoe A."/>
        </authorList>
    </citation>
    <scope>NUCLEOTIDE SEQUENCE [LARGE SCALE GENOMIC DNA]</scope>
    <source>
        <strain evidence="2 3">NBRC 102217</strain>
    </source>
</reference>
<keyword evidence="1" id="KW-0472">Membrane</keyword>
<reference evidence="2 3" key="1">
    <citation type="submission" date="2013-10" db="EMBL/GenBank/DDBJ databases">
        <authorList>
            <person name="Ichikawa N."/>
            <person name="Kimura A."/>
            <person name="Ohji S."/>
            <person name="Hosoyama A."/>
            <person name="Fujita N."/>
        </authorList>
    </citation>
    <scope>NUCLEOTIDE SEQUENCE [LARGE SCALE GENOMIC DNA]</scope>
    <source>
        <strain evidence="2 3">NBRC 102217</strain>
    </source>
</reference>
<gene>
    <name evidence="2" type="ORF">VHA01S_013_00060</name>
</gene>
<feature type="transmembrane region" description="Helical" evidence="1">
    <location>
        <begin position="31"/>
        <end position="49"/>
    </location>
</feature>
<name>V5F1I7_9VIBR</name>
<dbReference type="AlphaFoldDB" id="V5F1I7"/>
<feature type="transmembrane region" description="Helical" evidence="1">
    <location>
        <begin position="6"/>
        <end position="24"/>
    </location>
</feature>